<feature type="region of interest" description="Disordered" evidence="1">
    <location>
        <begin position="9"/>
        <end position="34"/>
    </location>
</feature>
<dbReference type="Proteomes" id="UP000661112">
    <property type="component" value="Unassembled WGS sequence"/>
</dbReference>
<comment type="caution">
    <text evidence="2">The sequence shown here is derived from an EMBL/GenBank/DDBJ whole genome shotgun (WGS) entry which is preliminary data.</text>
</comment>
<keyword evidence="3" id="KW-1185">Reference proteome</keyword>
<protein>
    <submittedName>
        <fullName evidence="2">Uncharacterized protein</fullName>
    </submittedName>
</protein>
<accession>A0ABR8D1S1</accession>
<evidence type="ECO:0000313" key="2">
    <source>
        <dbReference type="EMBL" id="MBD2501077.1"/>
    </source>
</evidence>
<dbReference type="RefSeq" id="WP_190471142.1">
    <property type="nucleotide sequence ID" value="NZ_JACJSG010000012.1"/>
</dbReference>
<gene>
    <name evidence="2" type="ORF">H6G83_10760</name>
</gene>
<name>A0ABR8D1S1_9NOST</name>
<evidence type="ECO:0000313" key="3">
    <source>
        <dbReference type="Proteomes" id="UP000661112"/>
    </source>
</evidence>
<evidence type="ECO:0000256" key="1">
    <source>
        <dbReference type="SAM" id="MobiDB-lite"/>
    </source>
</evidence>
<dbReference type="EMBL" id="JACJSG010000012">
    <property type="protein sequence ID" value="MBD2501077.1"/>
    <property type="molecule type" value="Genomic_DNA"/>
</dbReference>
<organism evidence="2 3">
    <name type="scientific">Anabaena azotica FACHB-119</name>
    <dbReference type="NCBI Taxonomy" id="947527"/>
    <lineage>
        <taxon>Bacteria</taxon>
        <taxon>Bacillati</taxon>
        <taxon>Cyanobacteriota</taxon>
        <taxon>Cyanophyceae</taxon>
        <taxon>Nostocales</taxon>
        <taxon>Nostocaceae</taxon>
        <taxon>Anabaena</taxon>
        <taxon>Anabaena azotica</taxon>
    </lineage>
</organism>
<reference evidence="2 3" key="1">
    <citation type="journal article" date="2020" name="ISME J.">
        <title>Comparative genomics reveals insights into cyanobacterial evolution and habitat adaptation.</title>
        <authorList>
            <person name="Chen M.Y."/>
            <person name="Teng W.K."/>
            <person name="Zhao L."/>
            <person name="Hu C.X."/>
            <person name="Zhou Y.K."/>
            <person name="Han B.P."/>
            <person name="Song L.R."/>
            <person name="Shu W.S."/>
        </authorList>
    </citation>
    <scope>NUCLEOTIDE SEQUENCE [LARGE SCALE GENOMIC DNA]</scope>
    <source>
        <strain evidence="2 3">FACHB-119</strain>
    </source>
</reference>
<sequence>MNHRIFMTSGFSAYHPPGMPSARQGRTPVPRSRETRLPYGTLREQDWTHLSPVTCPLL</sequence>
<proteinExistence type="predicted"/>